<evidence type="ECO:0000313" key="10">
    <source>
        <dbReference type="Proteomes" id="UP000035062"/>
    </source>
</evidence>
<gene>
    <name evidence="9" type="ORF">AGRI_15355</name>
</gene>
<dbReference type="STRING" id="1195246.AGRI_15355"/>
<evidence type="ECO:0000256" key="3">
    <source>
        <dbReference type="ARBA" id="ARBA00022692"/>
    </source>
</evidence>
<feature type="transmembrane region" description="Helical" evidence="7">
    <location>
        <begin position="161"/>
        <end position="182"/>
    </location>
</feature>
<dbReference type="PANTHER" id="PTHR31272">
    <property type="entry name" value="CYTOCHROME C-TYPE BIOGENESIS PROTEIN HI_1454-RELATED"/>
    <property type="match status" value="1"/>
</dbReference>
<protein>
    <submittedName>
        <fullName evidence="9">Cytochrome c biogenesis protein transmembrane region</fullName>
    </submittedName>
</protein>
<sequence length="241" mass="25192">MLPDVSVLPLLFLAGMLITLSPCILPVLPVMAASGLAKHRYAPVLTGLGLAIGFALMGAMLNGVLQLLDISIAQSRPVFAIIILLLGVMLVVPAFKSGSSSLLAPLAARADNLASRLEQKPGGALWLGLLLGAIWSPCAGPVLGAALSFTNTSTSIVSATLQMFVFGLGAALPLIIVAYLMAGSAHRFLPKFAAKGERGRQILGYSLILVALLILTNLDQTLLVLATENLPASWLELITRY</sequence>
<accession>I8U7D6</accession>
<evidence type="ECO:0000256" key="5">
    <source>
        <dbReference type="ARBA" id="ARBA00022989"/>
    </source>
</evidence>
<dbReference type="eggNOG" id="COG0785">
    <property type="taxonomic scope" value="Bacteria"/>
</dbReference>
<name>I8U7D6_9ALTE</name>
<evidence type="ECO:0000256" key="7">
    <source>
        <dbReference type="SAM" id="Phobius"/>
    </source>
</evidence>
<dbReference type="EMBL" id="AKKU01000026">
    <property type="protein sequence ID" value="EIW87908.1"/>
    <property type="molecule type" value="Genomic_DNA"/>
</dbReference>
<dbReference type="RefSeq" id="WP_008985807.1">
    <property type="nucleotide sequence ID" value="NZ_AKKU01000026.1"/>
</dbReference>
<feature type="transmembrane region" description="Helical" evidence="7">
    <location>
        <begin position="44"/>
        <end position="65"/>
    </location>
</feature>
<reference evidence="9 10" key="1">
    <citation type="journal article" date="2012" name="J. Bacteriol.">
        <title>Genome Sequence of Pectin-Degrading Alishewanella agri, Isolated from Landfill Soil.</title>
        <authorList>
            <person name="Kim J."/>
            <person name="Jung J."/>
            <person name="Sung J.S."/>
            <person name="Chun J."/>
            <person name="Park W."/>
        </authorList>
    </citation>
    <scope>NUCLEOTIDE SEQUENCE [LARGE SCALE GENOMIC DNA]</scope>
    <source>
        <strain evidence="9 10">BL06</strain>
    </source>
</reference>
<dbReference type="Pfam" id="PF02683">
    <property type="entry name" value="DsbD_TM"/>
    <property type="match status" value="1"/>
</dbReference>
<feature type="domain" description="Cytochrome C biogenesis protein transmembrane" evidence="8">
    <location>
        <begin position="7"/>
        <end position="216"/>
    </location>
</feature>
<dbReference type="PANTHER" id="PTHR31272:SF9">
    <property type="entry name" value="BLL1027 PROTEIN"/>
    <property type="match status" value="1"/>
</dbReference>
<keyword evidence="6 7" id="KW-0472">Membrane</keyword>
<comment type="similarity">
    <text evidence="2">Belongs to the DsbD family.</text>
</comment>
<keyword evidence="5 7" id="KW-1133">Transmembrane helix</keyword>
<evidence type="ECO:0000256" key="6">
    <source>
        <dbReference type="ARBA" id="ARBA00023136"/>
    </source>
</evidence>
<dbReference type="PATRIC" id="fig|1195246.3.peg.3050"/>
<evidence type="ECO:0000256" key="4">
    <source>
        <dbReference type="ARBA" id="ARBA00022748"/>
    </source>
</evidence>
<comment type="subcellular location">
    <subcellularLocation>
        <location evidence="1">Membrane</location>
        <topology evidence="1">Multi-pass membrane protein</topology>
    </subcellularLocation>
</comment>
<dbReference type="InterPro" id="IPR051790">
    <property type="entry name" value="Cytochrome_c-biogenesis_DsbD"/>
</dbReference>
<dbReference type="AlphaFoldDB" id="I8U7D6"/>
<keyword evidence="10" id="KW-1185">Reference proteome</keyword>
<dbReference type="GO" id="GO:0016020">
    <property type="term" value="C:membrane"/>
    <property type="evidence" value="ECO:0007669"/>
    <property type="project" value="UniProtKB-SubCell"/>
</dbReference>
<feature type="transmembrane region" description="Helical" evidence="7">
    <location>
        <begin position="77"/>
        <end position="95"/>
    </location>
</feature>
<keyword evidence="3 7" id="KW-0812">Transmembrane</keyword>
<dbReference type="InterPro" id="IPR003834">
    <property type="entry name" value="Cyt_c_assmbl_TM_dom"/>
</dbReference>
<organism evidence="9 10">
    <name type="scientific">Alishewanella agri BL06</name>
    <dbReference type="NCBI Taxonomy" id="1195246"/>
    <lineage>
        <taxon>Bacteria</taxon>
        <taxon>Pseudomonadati</taxon>
        <taxon>Pseudomonadota</taxon>
        <taxon>Gammaproteobacteria</taxon>
        <taxon>Alteromonadales</taxon>
        <taxon>Alteromonadaceae</taxon>
        <taxon>Alishewanella</taxon>
    </lineage>
</organism>
<comment type="caution">
    <text evidence="9">The sequence shown here is derived from an EMBL/GenBank/DDBJ whole genome shotgun (WGS) entry which is preliminary data.</text>
</comment>
<feature type="transmembrane region" description="Helical" evidence="7">
    <location>
        <begin position="202"/>
        <end position="226"/>
    </location>
</feature>
<evidence type="ECO:0000259" key="8">
    <source>
        <dbReference type="Pfam" id="PF02683"/>
    </source>
</evidence>
<evidence type="ECO:0000256" key="1">
    <source>
        <dbReference type="ARBA" id="ARBA00004141"/>
    </source>
</evidence>
<feature type="transmembrane region" description="Helical" evidence="7">
    <location>
        <begin position="6"/>
        <end position="32"/>
    </location>
</feature>
<keyword evidence="4" id="KW-0201">Cytochrome c-type biogenesis</keyword>
<evidence type="ECO:0000256" key="2">
    <source>
        <dbReference type="ARBA" id="ARBA00006143"/>
    </source>
</evidence>
<evidence type="ECO:0000313" key="9">
    <source>
        <dbReference type="EMBL" id="EIW87908.1"/>
    </source>
</evidence>
<feature type="transmembrane region" description="Helical" evidence="7">
    <location>
        <begin position="124"/>
        <end position="149"/>
    </location>
</feature>
<proteinExistence type="inferred from homology"/>
<dbReference type="Proteomes" id="UP000035062">
    <property type="component" value="Unassembled WGS sequence"/>
</dbReference>
<dbReference type="GO" id="GO:0017004">
    <property type="term" value="P:cytochrome complex assembly"/>
    <property type="evidence" value="ECO:0007669"/>
    <property type="project" value="UniProtKB-KW"/>
</dbReference>